<dbReference type="Pfam" id="PF13561">
    <property type="entry name" value="adh_short_C2"/>
    <property type="match status" value="1"/>
</dbReference>
<evidence type="ECO:0000313" key="3">
    <source>
        <dbReference type="EMBL" id="RBP17624.1"/>
    </source>
</evidence>
<keyword evidence="2" id="KW-0560">Oxidoreductase</keyword>
<accession>A0A366FSF7</accession>
<keyword evidence="4" id="KW-1185">Reference proteome</keyword>
<dbReference type="PANTHER" id="PTHR43669:SF3">
    <property type="entry name" value="ALCOHOL DEHYDROGENASE, PUTATIVE (AFU_ORTHOLOGUE AFUA_3G03445)-RELATED"/>
    <property type="match status" value="1"/>
</dbReference>
<dbReference type="OrthoDB" id="20590at2"/>
<evidence type="ECO:0000256" key="1">
    <source>
        <dbReference type="ARBA" id="ARBA00006484"/>
    </source>
</evidence>
<gene>
    <name evidence="3" type="ORF">DFR50_102116</name>
</gene>
<dbReference type="InterPro" id="IPR036291">
    <property type="entry name" value="NAD(P)-bd_dom_sf"/>
</dbReference>
<protein>
    <submittedName>
        <fullName evidence="3">Enoyl-[acyl-carrier-protein] reductase [NADH]</fullName>
    </submittedName>
</protein>
<evidence type="ECO:0000313" key="4">
    <source>
        <dbReference type="Proteomes" id="UP000253529"/>
    </source>
</evidence>
<dbReference type="RefSeq" id="WP_113887579.1">
    <property type="nucleotide sequence ID" value="NZ_QNRK01000002.1"/>
</dbReference>
<dbReference type="Gene3D" id="3.40.50.720">
    <property type="entry name" value="NAD(P)-binding Rossmann-like Domain"/>
    <property type="match status" value="1"/>
</dbReference>
<sequence length="246" mass="25335">MAVLIVGGVKGVGLAIARRFAAKGRDLFLAYRADSGAANRACAEIAALGGRPHAIQADVGTPEGARDLIRQVAEQTDRLDLIVHGAVTALAGPLLGLDPAAFAQAILVNGASLVFLVQAAQPLIRRGTSIVFLSSRGSRQIVPNYGTVGAGKALAESLMRYLVPELAPLGVRINAIAPGTLDTEAVRQLFGEGTDGFLASEAAGNPSGRNIAHDDYVGLVEFLAGPEASMIQGQVVFVNGGQYVIA</sequence>
<dbReference type="InterPro" id="IPR002347">
    <property type="entry name" value="SDR_fam"/>
</dbReference>
<comment type="similarity">
    <text evidence="1">Belongs to the short-chain dehydrogenases/reductases (SDR) family.</text>
</comment>
<name>A0A366FSF7_9HYPH</name>
<dbReference type="SUPFAM" id="SSF51735">
    <property type="entry name" value="NAD(P)-binding Rossmann-fold domains"/>
    <property type="match status" value="1"/>
</dbReference>
<dbReference type="PRINTS" id="PR00081">
    <property type="entry name" value="GDHRDH"/>
</dbReference>
<dbReference type="Proteomes" id="UP000253529">
    <property type="component" value="Unassembled WGS sequence"/>
</dbReference>
<dbReference type="PANTHER" id="PTHR43669">
    <property type="entry name" value="5-KETO-D-GLUCONATE 5-REDUCTASE"/>
    <property type="match status" value="1"/>
</dbReference>
<dbReference type="EMBL" id="QNRK01000002">
    <property type="protein sequence ID" value="RBP17624.1"/>
    <property type="molecule type" value="Genomic_DNA"/>
</dbReference>
<comment type="caution">
    <text evidence="3">The sequence shown here is derived from an EMBL/GenBank/DDBJ whole genome shotgun (WGS) entry which is preliminary data.</text>
</comment>
<dbReference type="AlphaFoldDB" id="A0A366FSF7"/>
<dbReference type="GO" id="GO:0016491">
    <property type="term" value="F:oxidoreductase activity"/>
    <property type="evidence" value="ECO:0007669"/>
    <property type="project" value="UniProtKB-KW"/>
</dbReference>
<evidence type="ECO:0000256" key="2">
    <source>
        <dbReference type="ARBA" id="ARBA00023002"/>
    </source>
</evidence>
<reference evidence="3 4" key="1">
    <citation type="submission" date="2018-06" db="EMBL/GenBank/DDBJ databases">
        <title>Genomic Encyclopedia of Type Strains, Phase IV (KMG-IV): sequencing the most valuable type-strain genomes for metagenomic binning, comparative biology and taxonomic classification.</title>
        <authorList>
            <person name="Goeker M."/>
        </authorList>
    </citation>
    <scope>NUCLEOTIDE SEQUENCE [LARGE SCALE GENOMIC DNA]</scope>
    <source>
        <strain evidence="3 4">DSM 24875</strain>
    </source>
</reference>
<proteinExistence type="inferred from homology"/>
<organism evidence="3 4">
    <name type="scientific">Roseiarcus fermentans</name>
    <dbReference type="NCBI Taxonomy" id="1473586"/>
    <lineage>
        <taxon>Bacteria</taxon>
        <taxon>Pseudomonadati</taxon>
        <taxon>Pseudomonadota</taxon>
        <taxon>Alphaproteobacteria</taxon>
        <taxon>Hyphomicrobiales</taxon>
        <taxon>Roseiarcaceae</taxon>
        <taxon>Roseiarcus</taxon>
    </lineage>
</organism>